<reference evidence="3 4" key="1">
    <citation type="submission" date="2019-06" db="EMBL/GenBank/DDBJ databases">
        <title>Genomic Encyclopedia of Type Strains, Phase IV (KMG-V): Genome sequencing to study the core and pangenomes of soil and plant-associated prokaryotes.</title>
        <authorList>
            <person name="Whitman W."/>
        </authorList>
    </citation>
    <scope>NUCLEOTIDE SEQUENCE [LARGE SCALE GENOMIC DNA]</scope>
    <source>
        <strain evidence="3 4">BR 10556</strain>
    </source>
</reference>
<dbReference type="AlphaFoldDB" id="A0A560J755"/>
<feature type="region of interest" description="Disordered" evidence="2">
    <location>
        <begin position="603"/>
        <end position="622"/>
    </location>
</feature>
<feature type="region of interest" description="Disordered" evidence="2">
    <location>
        <begin position="1"/>
        <end position="26"/>
    </location>
</feature>
<dbReference type="PANTHER" id="PTHR10788:SF106">
    <property type="entry name" value="BCDNA.GH08860"/>
    <property type="match status" value="1"/>
</dbReference>
<dbReference type="SUPFAM" id="SSF53756">
    <property type="entry name" value="UDP-Glycosyltransferase/glycogen phosphorylase"/>
    <property type="match status" value="1"/>
</dbReference>
<dbReference type="Gene3D" id="3.40.50.2000">
    <property type="entry name" value="Glycogen Phosphorylase B"/>
    <property type="match status" value="2"/>
</dbReference>
<sequence>MVRIHGTLHTSTFDSGSTSQAPQQDKTIGQADFDLQLEEAPLELEQQGDGGPSHALVTGEMKGRLDRVNQQPDMKLVVISNRGAPFDPNKPQTGGLAAALEPVVERSGALWMFSSENRGDGTERPLPLVKAGEGYVAKLDLPAAHHRGYYRDFSNSTLWPVLHSLSDRTSRAEEGYDSYRQMNNFIARAAFDLRDRDAFWVHDYHLLPLGGDLHNLGIERPTGFFLHTPWPTPDMIERVPNYRELMKSMLEYDLLGFQTNRDLNNFLACLRTYFGLEGKDGVVTTERGQTRLQKFPIGIDPRPFAEYLAAELSPAEQEKISSLLQNFEGAKFAIGVDRLDYTKGIDKRVEAFNQLLAAEPGSISLLQIAPSSRADVDEYRKYKEEVENAINHVNAEHGKEEWKPIHYTNDPFSQAALARLYRAAHVGVVTPLREGMNLVAKEYVAAQDPKDPGVLVLSKFAGAAEDFNEDEALLIDPNHPEEIATAISKAANMRLEERVMRWRSMMDKTESYTIHDWSADYLRELDKSRITVPANQFHHLGLGWTNEAQMPMYQNYAAAQTAHNAIDPADAALKEAAYADVKSAFVALAAPLKHTQDRLWDLPARTASRDGHRGQELGARED</sequence>
<dbReference type="PANTHER" id="PTHR10788">
    <property type="entry name" value="TREHALOSE-6-PHOSPHATE SYNTHASE"/>
    <property type="match status" value="1"/>
</dbReference>
<evidence type="ECO:0000313" key="4">
    <source>
        <dbReference type="Proteomes" id="UP000315914"/>
    </source>
</evidence>
<gene>
    <name evidence="3" type="ORF">FBZ95_11632</name>
</gene>
<keyword evidence="4" id="KW-1185">Reference proteome</keyword>
<dbReference type="CDD" id="cd03788">
    <property type="entry name" value="GT20_TPS"/>
    <property type="match status" value="1"/>
</dbReference>
<dbReference type="RefSeq" id="WP_167523766.1">
    <property type="nucleotide sequence ID" value="NZ_LWIG01000047.1"/>
</dbReference>
<organism evidence="3 4">
    <name type="scientific">Bradyrhizobium sacchari</name>
    <dbReference type="NCBI Taxonomy" id="1399419"/>
    <lineage>
        <taxon>Bacteria</taxon>
        <taxon>Pseudomonadati</taxon>
        <taxon>Pseudomonadota</taxon>
        <taxon>Alphaproteobacteria</taxon>
        <taxon>Hyphomicrobiales</taxon>
        <taxon>Nitrobacteraceae</taxon>
        <taxon>Bradyrhizobium</taxon>
    </lineage>
</organism>
<dbReference type="GO" id="GO:0005992">
    <property type="term" value="P:trehalose biosynthetic process"/>
    <property type="evidence" value="ECO:0007669"/>
    <property type="project" value="InterPro"/>
</dbReference>
<dbReference type="Proteomes" id="UP000315914">
    <property type="component" value="Unassembled WGS sequence"/>
</dbReference>
<dbReference type="Pfam" id="PF00982">
    <property type="entry name" value="Glyco_transf_20"/>
    <property type="match status" value="1"/>
</dbReference>
<dbReference type="InterPro" id="IPR001830">
    <property type="entry name" value="Glyco_trans_20"/>
</dbReference>
<feature type="compositionally biased region" description="Basic and acidic residues" evidence="2">
    <location>
        <begin position="607"/>
        <end position="622"/>
    </location>
</feature>
<dbReference type="STRING" id="1399419.A5906_09455"/>
<name>A0A560J755_9BRAD</name>
<protein>
    <submittedName>
        <fullName evidence="3">Trehalose 6-phosphate synthase</fullName>
    </submittedName>
</protein>
<comment type="caution">
    <text evidence="3">The sequence shown here is derived from an EMBL/GenBank/DDBJ whole genome shotgun (WGS) entry which is preliminary data.</text>
</comment>
<evidence type="ECO:0000256" key="2">
    <source>
        <dbReference type="SAM" id="MobiDB-lite"/>
    </source>
</evidence>
<feature type="compositionally biased region" description="Polar residues" evidence="2">
    <location>
        <begin position="8"/>
        <end position="26"/>
    </location>
</feature>
<dbReference type="GO" id="GO:0003825">
    <property type="term" value="F:alpha,alpha-trehalose-phosphate synthase (UDP-forming) activity"/>
    <property type="evidence" value="ECO:0007669"/>
    <property type="project" value="TreeGrafter"/>
</dbReference>
<evidence type="ECO:0000313" key="3">
    <source>
        <dbReference type="EMBL" id="TWB66329.1"/>
    </source>
</evidence>
<comment type="similarity">
    <text evidence="1">Belongs to the glycosyltransferase 20 family.</text>
</comment>
<dbReference type="EMBL" id="VITW01000016">
    <property type="protein sequence ID" value="TWB66329.1"/>
    <property type="molecule type" value="Genomic_DNA"/>
</dbReference>
<proteinExistence type="inferred from homology"/>
<accession>A0A560J755</accession>
<evidence type="ECO:0000256" key="1">
    <source>
        <dbReference type="ARBA" id="ARBA00008799"/>
    </source>
</evidence>